<dbReference type="Pfam" id="PF00528">
    <property type="entry name" value="BPD_transp_1"/>
    <property type="match status" value="1"/>
</dbReference>
<dbReference type="Proteomes" id="UP001515683">
    <property type="component" value="Unassembled WGS sequence"/>
</dbReference>
<evidence type="ECO:0000256" key="5">
    <source>
        <dbReference type="ARBA" id="ARBA00022692"/>
    </source>
</evidence>
<protein>
    <submittedName>
        <fullName evidence="10">ABC transporter permease</fullName>
    </submittedName>
</protein>
<evidence type="ECO:0000259" key="9">
    <source>
        <dbReference type="PROSITE" id="PS50928"/>
    </source>
</evidence>
<dbReference type="PANTHER" id="PTHR43386:SF25">
    <property type="entry name" value="PEPTIDE ABC TRANSPORTER PERMEASE PROTEIN"/>
    <property type="match status" value="1"/>
</dbReference>
<accession>A0ABX0RCH9</accession>
<keyword evidence="5 8" id="KW-0812">Transmembrane</keyword>
<evidence type="ECO:0000256" key="4">
    <source>
        <dbReference type="ARBA" id="ARBA00022519"/>
    </source>
</evidence>
<feature type="transmembrane region" description="Helical" evidence="8">
    <location>
        <begin position="20"/>
        <end position="44"/>
    </location>
</feature>
<dbReference type="InterPro" id="IPR000515">
    <property type="entry name" value="MetI-like"/>
</dbReference>
<feature type="domain" description="ABC transmembrane type-1" evidence="9">
    <location>
        <begin position="84"/>
        <end position="273"/>
    </location>
</feature>
<keyword evidence="7 8" id="KW-0472">Membrane</keyword>
<feature type="transmembrane region" description="Helical" evidence="8">
    <location>
        <begin position="251"/>
        <end position="272"/>
    </location>
</feature>
<dbReference type="RefSeq" id="WP_167016075.1">
    <property type="nucleotide sequence ID" value="NZ_VWXF01000006.1"/>
</dbReference>
<keyword evidence="11" id="KW-1185">Reference proteome</keyword>
<keyword evidence="6 8" id="KW-1133">Transmembrane helix</keyword>
<sequence>MNHDPLLYEHSPALGRRRKFSLTGSLPLAFVALLLLVVLVPHWFTHYLPDDMDMDAILQPPSLHHLFGTDALGRDLYSRVVYGSALSLSIGLGATVLATAGGIVLGLLTSLGPRWLRQPLVHLLDILLAFPELLLALLIVAVLGRGPSNTLLAVGLSGIASYARLLRAQVLQVKLSGYVQQAVVLGERRTTIVLRHILPNALRPLLVVATLGVGQALLNASSLSFLGLGVVPPVAEWGALLADGRDFLDTAPWISLLPASVVALSVIALTLAGRRIQSRLTQGS</sequence>
<comment type="subcellular location">
    <subcellularLocation>
        <location evidence="1">Cell inner membrane</location>
        <topology evidence="1">Multi-pass membrane protein</topology>
    </subcellularLocation>
    <subcellularLocation>
        <location evidence="8">Cell membrane</location>
        <topology evidence="8">Multi-pass membrane protein</topology>
    </subcellularLocation>
</comment>
<dbReference type="PROSITE" id="PS50928">
    <property type="entry name" value="ABC_TM1"/>
    <property type="match status" value="1"/>
</dbReference>
<dbReference type="Gene3D" id="1.10.3720.10">
    <property type="entry name" value="MetI-like"/>
    <property type="match status" value="1"/>
</dbReference>
<evidence type="ECO:0000256" key="6">
    <source>
        <dbReference type="ARBA" id="ARBA00022989"/>
    </source>
</evidence>
<evidence type="ECO:0000256" key="1">
    <source>
        <dbReference type="ARBA" id="ARBA00004429"/>
    </source>
</evidence>
<dbReference type="PANTHER" id="PTHR43386">
    <property type="entry name" value="OLIGOPEPTIDE TRANSPORT SYSTEM PERMEASE PROTEIN APPC"/>
    <property type="match status" value="1"/>
</dbReference>
<evidence type="ECO:0000313" key="11">
    <source>
        <dbReference type="Proteomes" id="UP001515683"/>
    </source>
</evidence>
<comment type="caution">
    <text evidence="10">The sequence shown here is derived from an EMBL/GenBank/DDBJ whole genome shotgun (WGS) entry which is preliminary data.</text>
</comment>
<keyword evidence="3" id="KW-1003">Cell membrane</keyword>
<proteinExistence type="inferred from homology"/>
<evidence type="ECO:0000256" key="2">
    <source>
        <dbReference type="ARBA" id="ARBA00022448"/>
    </source>
</evidence>
<organism evidence="10 11">
    <name type="scientific">Candidatus Pantoea multigeneris</name>
    <dbReference type="NCBI Taxonomy" id="2608357"/>
    <lineage>
        <taxon>Bacteria</taxon>
        <taxon>Pseudomonadati</taxon>
        <taxon>Pseudomonadota</taxon>
        <taxon>Gammaproteobacteria</taxon>
        <taxon>Enterobacterales</taxon>
        <taxon>Erwiniaceae</taxon>
        <taxon>Pantoea</taxon>
    </lineage>
</organism>
<evidence type="ECO:0000313" key="10">
    <source>
        <dbReference type="EMBL" id="NIF23048.1"/>
    </source>
</evidence>
<reference evidence="10 11" key="1">
    <citation type="journal article" date="2019" name="bioRxiv">
        <title>Bacteria contribute to plant secondary compound degradation in a generalist herbivore system.</title>
        <authorList>
            <person name="Francoeur C.B."/>
            <person name="Khadempour L."/>
            <person name="Moreira-Soto R.D."/>
            <person name="Gotting K."/>
            <person name="Book A.J."/>
            <person name="Pinto-Tomas A.A."/>
            <person name="Keefover-Ring K."/>
            <person name="Currie C.R."/>
        </authorList>
    </citation>
    <scope>NUCLEOTIDE SEQUENCE [LARGE SCALE GENOMIC DNA]</scope>
    <source>
        <strain evidence="10">Acro-835</strain>
    </source>
</reference>
<keyword evidence="2 8" id="KW-0813">Transport</keyword>
<dbReference type="InterPro" id="IPR050366">
    <property type="entry name" value="BP-dependent_transpt_permease"/>
</dbReference>
<feature type="transmembrane region" description="Helical" evidence="8">
    <location>
        <begin position="85"/>
        <end position="108"/>
    </location>
</feature>
<dbReference type="EMBL" id="VWXF01000006">
    <property type="protein sequence ID" value="NIF23048.1"/>
    <property type="molecule type" value="Genomic_DNA"/>
</dbReference>
<dbReference type="CDD" id="cd06261">
    <property type="entry name" value="TM_PBP2"/>
    <property type="match status" value="1"/>
</dbReference>
<keyword evidence="4" id="KW-0997">Cell inner membrane</keyword>
<evidence type="ECO:0000256" key="8">
    <source>
        <dbReference type="RuleBase" id="RU363032"/>
    </source>
</evidence>
<comment type="similarity">
    <text evidence="8">Belongs to the binding-protein-dependent transport system permease family.</text>
</comment>
<dbReference type="SUPFAM" id="SSF161098">
    <property type="entry name" value="MetI-like"/>
    <property type="match status" value="1"/>
</dbReference>
<name>A0ABX0RCH9_9GAMM</name>
<feature type="transmembrane region" description="Helical" evidence="8">
    <location>
        <begin position="120"/>
        <end position="143"/>
    </location>
</feature>
<gene>
    <name evidence="10" type="ORF">F3J40_15765</name>
</gene>
<evidence type="ECO:0000256" key="7">
    <source>
        <dbReference type="ARBA" id="ARBA00023136"/>
    </source>
</evidence>
<evidence type="ECO:0000256" key="3">
    <source>
        <dbReference type="ARBA" id="ARBA00022475"/>
    </source>
</evidence>
<dbReference type="InterPro" id="IPR035906">
    <property type="entry name" value="MetI-like_sf"/>
</dbReference>